<feature type="domain" description="Type ISP restriction-modification enzyme LLaBIII C-terminal specificity" evidence="2">
    <location>
        <begin position="1"/>
        <end position="133"/>
    </location>
</feature>
<accession>X1GB76</accession>
<sequence length="194" mass="21794">PLTRGKELFGQAGKLGRKLISLHTYGERFIPKGKKIGEIPPGNAKCTRAVPEHPEGYPDEFSYNEATKTLHVGEGEFAPVSQAVWEFSVSGLEVVRSWLSYRMKSGYGRKSSPLDNIRPERWTKDFTEELLQLLWVLEATVDMFPQLGKLLGQIVESKVVTSDELPEPTEEERQAPQPEAAQEENNQLELGNRG</sequence>
<dbReference type="EMBL" id="BARU01008499">
    <property type="protein sequence ID" value="GAH42060.1"/>
    <property type="molecule type" value="Genomic_DNA"/>
</dbReference>
<dbReference type="Pfam" id="PF18135">
    <property type="entry name" value="Type_ISP_C"/>
    <property type="match status" value="1"/>
</dbReference>
<dbReference type="AlphaFoldDB" id="X1GB76"/>
<evidence type="ECO:0000313" key="3">
    <source>
        <dbReference type="EMBL" id="GAH42060.1"/>
    </source>
</evidence>
<proteinExistence type="predicted"/>
<feature type="non-terminal residue" evidence="3">
    <location>
        <position position="1"/>
    </location>
</feature>
<dbReference type="InterPro" id="IPR041635">
    <property type="entry name" value="Type_ISP_LLaBIII_C"/>
</dbReference>
<feature type="compositionally biased region" description="Low complexity" evidence="1">
    <location>
        <begin position="175"/>
        <end position="184"/>
    </location>
</feature>
<feature type="compositionally biased region" description="Polar residues" evidence="1">
    <location>
        <begin position="185"/>
        <end position="194"/>
    </location>
</feature>
<protein>
    <recommendedName>
        <fullName evidence="2">Type ISP restriction-modification enzyme LLaBIII C-terminal specificity domain-containing protein</fullName>
    </recommendedName>
</protein>
<gene>
    <name evidence="3" type="ORF">S03H2_16613</name>
</gene>
<evidence type="ECO:0000259" key="2">
    <source>
        <dbReference type="Pfam" id="PF18135"/>
    </source>
</evidence>
<organism evidence="3">
    <name type="scientific">marine sediment metagenome</name>
    <dbReference type="NCBI Taxonomy" id="412755"/>
    <lineage>
        <taxon>unclassified sequences</taxon>
        <taxon>metagenomes</taxon>
        <taxon>ecological metagenomes</taxon>
    </lineage>
</organism>
<feature type="region of interest" description="Disordered" evidence="1">
    <location>
        <begin position="161"/>
        <end position="194"/>
    </location>
</feature>
<comment type="caution">
    <text evidence="3">The sequence shown here is derived from an EMBL/GenBank/DDBJ whole genome shotgun (WGS) entry which is preliminary data.</text>
</comment>
<evidence type="ECO:0000256" key="1">
    <source>
        <dbReference type="SAM" id="MobiDB-lite"/>
    </source>
</evidence>
<name>X1GB76_9ZZZZ</name>
<reference evidence="3" key="1">
    <citation type="journal article" date="2014" name="Front. Microbiol.">
        <title>High frequency of phylogenetically diverse reductive dehalogenase-homologous genes in deep subseafloor sedimentary metagenomes.</title>
        <authorList>
            <person name="Kawai M."/>
            <person name="Futagami T."/>
            <person name="Toyoda A."/>
            <person name="Takaki Y."/>
            <person name="Nishi S."/>
            <person name="Hori S."/>
            <person name="Arai W."/>
            <person name="Tsubouchi T."/>
            <person name="Morono Y."/>
            <person name="Uchiyama I."/>
            <person name="Ito T."/>
            <person name="Fujiyama A."/>
            <person name="Inagaki F."/>
            <person name="Takami H."/>
        </authorList>
    </citation>
    <scope>NUCLEOTIDE SEQUENCE</scope>
    <source>
        <strain evidence="3">Expedition CK06-06</strain>
    </source>
</reference>